<sequence length="119" mass="13352">LQISTTMDDPDYAKQLKKLQNYAASPELPTLLQWRPAQAGHALAWKTTKDLFIGVAVVQVYNYKLNCAPNGNFINVNIGNFAKSKFQFFSGRPSDSNFSGDFSKLFSNMEILQREIAVT</sequence>
<evidence type="ECO:0000313" key="2">
    <source>
        <dbReference type="Proteomes" id="UP001194468"/>
    </source>
</evidence>
<evidence type="ECO:0000313" key="1">
    <source>
        <dbReference type="EMBL" id="KAF8437272.1"/>
    </source>
</evidence>
<protein>
    <submittedName>
        <fullName evidence="1">Uncharacterized protein</fullName>
    </submittedName>
</protein>
<proteinExistence type="predicted"/>
<organism evidence="1 2">
    <name type="scientific">Boletus edulis BED1</name>
    <dbReference type="NCBI Taxonomy" id="1328754"/>
    <lineage>
        <taxon>Eukaryota</taxon>
        <taxon>Fungi</taxon>
        <taxon>Dikarya</taxon>
        <taxon>Basidiomycota</taxon>
        <taxon>Agaricomycotina</taxon>
        <taxon>Agaricomycetes</taxon>
        <taxon>Agaricomycetidae</taxon>
        <taxon>Boletales</taxon>
        <taxon>Boletineae</taxon>
        <taxon>Boletaceae</taxon>
        <taxon>Boletoideae</taxon>
        <taxon>Boletus</taxon>
    </lineage>
</organism>
<dbReference type="EMBL" id="WHUW01000019">
    <property type="protein sequence ID" value="KAF8437272.1"/>
    <property type="molecule type" value="Genomic_DNA"/>
</dbReference>
<dbReference type="Proteomes" id="UP001194468">
    <property type="component" value="Unassembled WGS sequence"/>
</dbReference>
<reference evidence="1" key="1">
    <citation type="submission" date="2019-10" db="EMBL/GenBank/DDBJ databases">
        <authorList>
            <consortium name="DOE Joint Genome Institute"/>
            <person name="Kuo A."/>
            <person name="Miyauchi S."/>
            <person name="Kiss E."/>
            <person name="Drula E."/>
            <person name="Kohler A."/>
            <person name="Sanchez-Garcia M."/>
            <person name="Andreopoulos B."/>
            <person name="Barry K.W."/>
            <person name="Bonito G."/>
            <person name="Buee M."/>
            <person name="Carver A."/>
            <person name="Chen C."/>
            <person name="Cichocki N."/>
            <person name="Clum A."/>
            <person name="Culley D."/>
            <person name="Crous P.W."/>
            <person name="Fauchery L."/>
            <person name="Girlanda M."/>
            <person name="Hayes R."/>
            <person name="Keri Z."/>
            <person name="LaButti K."/>
            <person name="Lipzen A."/>
            <person name="Lombard V."/>
            <person name="Magnuson J."/>
            <person name="Maillard F."/>
            <person name="Morin E."/>
            <person name="Murat C."/>
            <person name="Nolan M."/>
            <person name="Ohm R."/>
            <person name="Pangilinan J."/>
            <person name="Pereira M."/>
            <person name="Perotto S."/>
            <person name="Peter M."/>
            <person name="Riley R."/>
            <person name="Sitrit Y."/>
            <person name="Stielow B."/>
            <person name="Szollosi G."/>
            <person name="Zifcakova L."/>
            <person name="Stursova M."/>
            <person name="Spatafora J.W."/>
            <person name="Tedersoo L."/>
            <person name="Vaario L.-M."/>
            <person name="Yamada A."/>
            <person name="Yan M."/>
            <person name="Wang P."/>
            <person name="Xu J."/>
            <person name="Bruns T."/>
            <person name="Baldrian P."/>
            <person name="Vilgalys R."/>
            <person name="Henrissat B."/>
            <person name="Grigoriev I.V."/>
            <person name="Hibbett D."/>
            <person name="Nagy L.G."/>
            <person name="Martin F.M."/>
        </authorList>
    </citation>
    <scope>NUCLEOTIDE SEQUENCE</scope>
    <source>
        <strain evidence="1">BED1</strain>
    </source>
</reference>
<comment type="caution">
    <text evidence="1">The sequence shown here is derived from an EMBL/GenBank/DDBJ whole genome shotgun (WGS) entry which is preliminary data.</text>
</comment>
<gene>
    <name evidence="1" type="ORF">L210DRAFT_3317347</name>
</gene>
<reference evidence="1" key="2">
    <citation type="journal article" date="2020" name="Nat. Commun.">
        <title>Large-scale genome sequencing of mycorrhizal fungi provides insights into the early evolution of symbiotic traits.</title>
        <authorList>
            <person name="Miyauchi S."/>
            <person name="Kiss E."/>
            <person name="Kuo A."/>
            <person name="Drula E."/>
            <person name="Kohler A."/>
            <person name="Sanchez-Garcia M."/>
            <person name="Morin E."/>
            <person name="Andreopoulos B."/>
            <person name="Barry K.W."/>
            <person name="Bonito G."/>
            <person name="Buee M."/>
            <person name="Carver A."/>
            <person name="Chen C."/>
            <person name="Cichocki N."/>
            <person name="Clum A."/>
            <person name="Culley D."/>
            <person name="Crous P.W."/>
            <person name="Fauchery L."/>
            <person name="Girlanda M."/>
            <person name="Hayes R.D."/>
            <person name="Keri Z."/>
            <person name="LaButti K."/>
            <person name="Lipzen A."/>
            <person name="Lombard V."/>
            <person name="Magnuson J."/>
            <person name="Maillard F."/>
            <person name="Murat C."/>
            <person name="Nolan M."/>
            <person name="Ohm R.A."/>
            <person name="Pangilinan J."/>
            <person name="Pereira M.F."/>
            <person name="Perotto S."/>
            <person name="Peter M."/>
            <person name="Pfister S."/>
            <person name="Riley R."/>
            <person name="Sitrit Y."/>
            <person name="Stielow J.B."/>
            <person name="Szollosi G."/>
            <person name="Zifcakova L."/>
            <person name="Stursova M."/>
            <person name="Spatafora J.W."/>
            <person name="Tedersoo L."/>
            <person name="Vaario L.M."/>
            <person name="Yamada A."/>
            <person name="Yan M."/>
            <person name="Wang P."/>
            <person name="Xu J."/>
            <person name="Bruns T."/>
            <person name="Baldrian P."/>
            <person name="Vilgalys R."/>
            <person name="Dunand C."/>
            <person name="Henrissat B."/>
            <person name="Grigoriev I.V."/>
            <person name="Hibbett D."/>
            <person name="Nagy L.G."/>
            <person name="Martin F.M."/>
        </authorList>
    </citation>
    <scope>NUCLEOTIDE SEQUENCE</scope>
    <source>
        <strain evidence="1">BED1</strain>
    </source>
</reference>
<accession>A0AAD4BQX0</accession>
<feature type="non-terminal residue" evidence="1">
    <location>
        <position position="119"/>
    </location>
</feature>
<dbReference type="AlphaFoldDB" id="A0AAD4BQX0"/>
<feature type="non-terminal residue" evidence="1">
    <location>
        <position position="1"/>
    </location>
</feature>
<name>A0AAD4BQX0_BOLED</name>
<keyword evidence="2" id="KW-1185">Reference proteome</keyword>